<name>A0A225W7Z5_9STRA</name>
<gene>
    <name evidence="1" type="ORF">PHMEG_00012730</name>
</gene>
<reference evidence="2" key="1">
    <citation type="submission" date="2017-03" db="EMBL/GenBank/DDBJ databases">
        <title>Phytopthora megakarya and P. palmivora, two closely related causual agents of cacao black pod achieved similar genome size and gene model numbers by different mechanisms.</title>
        <authorList>
            <person name="Ali S."/>
            <person name="Shao J."/>
            <person name="Larry D.J."/>
            <person name="Kronmiller B."/>
            <person name="Shen D."/>
            <person name="Strem M.D."/>
            <person name="Melnick R.L."/>
            <person name="Guiltinan M.J."/>
            <person name="Tyler B.M."/>
            <person name="Meinhardt L.W."/>
            <person name="Bailey B.A."/>
        </authorList>
    </citation>
    <scope>NUCLEOTIDE SEQUENCE [LARGE SCALE GENOMIC DNA]</scope>
    <source>
        <strain evidence="2">zdho120</strain>
    </source>
</reference>
<evidence type="ECO:0000313" key="1">
    <source>
        <dbReference type="EMBL" id="OWZ13873.1"/>
    </source>
</evidence>
<proteinExistence type="predicted"/>
<dbReference type="Proteomes" id="UP000198211">
    <property type="component" value="Unassembled WGS sequence"/>
</dbReference>
<dbReference type="PANTHER" id="PTHR11439">
    <property type="entry name" value="GAG-POL-RELATED RETROTRANSPOSON"/>
    <property type="match status" value="1"/>
</dbReference>
<sequence length="126" mass="13941">MTTISGRPVVFKSKYQRTVALSSAEVQYMALCQCTQEVLCTRAMLKNLGHEKVGATHVLEDNQGAIALASKAGYNARTKNVDIKSHFIRENVAQAIINVNYVSTNDQRADILAKGQGTNPNIRWFQ</sequence>
<dbReference type="PANTHER" id="PTHR11439:SF440">
    <property type="entry name" value="INTEGRASE CATALYTIC DOMAIN-CONTAINING PROTEIN"/>
    <property type="match status" value="1"/>
</dbReference>
<dbReference type="EMBL" id="NBNE01001474">
    <property type="protein sequence ID" value="OWZ13873.1"/>
    <property type="molecule type" value="Genomic_DNA"/>
</dbReference>
<comment type="caution">
    <text evidence="1">The sequence shown here is derived from an EMBL/GenBank/DDBJ whole genome shotgun (WGS) entry which is preliminary data.</text>
</comment>
<evidence type="ECO:0000313" key="2">
    <source>
        <dbReference type="Proteomes" id="UP000198211"/>
    </source>
</evidence>
<organism evidence="1 2">
    <name type="scientific">Phytophthora megakarya</name>
    <dbReference type="NCBI Taxonomy" id="4795"/>
    <lineage>
        <taxon>Eukaryota</taxon>
        <taxon>Sar</taxon>
        <taxon>Stramenopiles</taxon>
        <taxon>Oomycota</taxon>
        <taxon>Peronosporomycetes</taxon>
        <taxon>Peronosporales</taxon>
        <taxon>Peronosporaceae</taxon>
        <taxon>Phytophthora</taxon>
    </lineage>
</organism>
<protein>
    <submittedName>
        <fullName evidence="1">Polyprotein</fullName>
    </submittedName>
</protein>
<keyword evidence="2" id="KW-1185">Reference proteome</keyword>
<dbReference type="CDD" id="cd09272">
    <property type="entry name" value="RNase_HI_RT_Ty1"/>
    <property type="match status" value="1"/>
</dbReference>
<dbReference type="AlphaFoldDB" id="A0A225W7Z5"/>
<dbReference type="STRING" id="4795.A0A225W7Z5"/>
<dbReference type="OrthoDB" id="101454at2759"/>
<accession>A0A225W7Z5</accession>